<dbReference type="GO" id="GO:0019901">
    <property type="term" value="F:protein kinase binding"/>
    <property type="evidence" value="ECO:0007669"/>
    <property type="project" value="InterPro"/>
</dbReference>
<reference evidence="2 3" key="1">
    <citation type="submission" date="2016-11" db="EMBL/GenBank/DDBJ databases">
        <authorList>
            <person name="Jaros S."/>
            <person name="Januszkiewicz K."/>
            <person name="Wedrychowicz H."/>
        </authorList>
    </citation>
    <scope>NUCLEOTIDE SEQUENCE [LARGE SCALE GENOMIC DNA]</scope>
</reference>
<name>A0A2X0NUJ0_9BASI</name>
<feature type="region of interest" description="Disordered" evidence="1">
    <location>
        <begin position="243"/>
        <end position="324"/>
    </location>
</feature>
<dbReference type="GO" id="GO:0016538">
    <property type="term" value="F:cyclin-dependent protein serine/threonine kinase regulator activity"/>
    <property type="evidence" value="ECO:0007669"/>
    <property type="project" value="TreeGrafter"/>
</dbReference>
<dbReference type="InterPro" id="IPR013922">
    <property type="entry name" value="Cyclin_PHO80-like"/>
</dbReference>
<feature type="compositionally biased region" description="Low complexity" evidence="1">
    <location>
        <begin position="525"/>
        <end position="541"/>
    </location>
</feature>
<accession>A0A2X0NUJ0</accession>
<feature type="compositionally biased region" description="Polar residues" evidence="1">
    <location>
        <begin position="412"/>
        <end position="426"/>
    </location>
</feature>
<feature type="region of interest" description="Disordered" evidence="1">
    <location>
        <begin position="398"/>
        <end position="432"/>
    </location>
</feature>
<evidence type="ECO:0000313" key="3">
    <source>
        <dbReference type="Proteomes" id="UP000249464"/>
    </source>
</evidence>
<feature type="compositionally biased region" description="Acidic residues" evidence="1">
    <location>
        <begin position="491"/>
        <end position="506"/>
    </location>
</feature>
<feature type="compositionally biased region" description="Basic and acidic residues" evidence="1">
    <location>
        <begin position="471"/>
        <end position="490"/>
    </location>
</feature>
<feature type="compositionally biased region" description="Low complexity" evidence="1">
    <location>
        <begin position="264"/>
        <end position="273"/>
    </location>
</feature>
<dbReference type="EMBL" id="FQNC01000020">
    <property type="protein sequence ID" value="SGY25823.1"/>
    <property type="molecule type" value="Genomic_DNA"/>
</dbReference>
<dbReference type="GO" id="GO:0000307">
    <property type="term" value="C:cyclin-dependent protein kinase holoenzyme complex"/>
    <property type="evidence" value="ECO:0007669"/>
    <property type="project" value="TreeGrafter"/>
</dbReference>
<dbReference type="Gene3D" id="1.10.472.10">
    <property type="entry name" value="Cyclin-like"/>
    <property type="match status" value="1"/>
</dbReference>
<gene>
    <name evidence="2" type="primary">BQ5605_C018g08671</name>
    <name evidence="2" type="ORF">BQ5605_C018G08671</name>
</gene>
<feature type="compositionally biased region" description="Low complexity" evidence="1">
    <location>
        <begin position="22"/>
        <end position="56"/>
    </location>
</feature>
<dbReference type="PANTHER" id="PTHR15615">
    <property type="match status" value="1"/>
</dbReference>
<dbReference type="PANTHER" id="PTHR15615:SF117">
    <property type="entry name" value="PHO85 CYCLIN PHO80"/>
    <property type="match status" value="1"/>
</dbReference>
<sequence>MDPTNANAVAGPSRLPAQQDDVPTPASVPVPVSTTSDPAVTTATTTAPESKASSSSRGPKIVPTVIDSDGLRVVPNLFELCQVNDLISLIASMLDRLIQHNDRIPLTPSSLTRFHSRAPPSINVKDYLVRIARYTNVEPCCLLILLPYVDKVCARMTTFTISSLTVHRFIIAGVSVGSKALSDSFCTNGRYARVGGVGIAEMNLLEKELCEAIDWRLTTTGTVLAHYYTSLVTSHPQYRLASPLPTPMASTPTPAHEASVQLGSTPPSTSLPSHGITSPPMINSPAPSSRGVYSSIVPTPMDQDGSSPLRPIDHSTIPSSVATTTTAASSTVPASLSSLTPSPVDSTSVAAPSRVLLPQGLARHLLNERSASAASALVDPSHSIPSSTSYDAPVVGPSPALIPAPKDKRSKATASNLPSPVRSATMSMDHPPPAQVIVGTVGDTATRELLKRLEASTAKVVVMAPTSPDDEGVRGGGDERMSVDAESRGESDEELDDGEGVIEGEDNNFPPGTPIDSYMTFFNNTSPTSTSSSPDMTYPTSRIEAAPSKPFEERTTPTTTTPGKRTASHSPYQTSPSAQATTCSGTGEGTRSRKVLMTSS</sequence>
<dbReference type="Pfam" id="PF08613">
    <property type="entry name" value="Cyclin"/>
    <property type="match status" value="1"/>
</dbReference>
<protein>
    <submittedName>
        <fullName evidence="2">BQ5605_C018g08671 protein</fullName>
    </submittedName>
</protein>
<feature type="region of interest" description="Disordered" evidence="1">
    <location>
        <begin position="466"/>
        <end position="600"/>
    </location>
</feature>
<proteinExistence type="predicted"/>
<dbReference type="Proteomes" id="UP000249464">
    <property type="component" value="Unassembled WGS sequence"/>
</dbReference>
<dbReference type="AlphaFoldDB" id="A0A2X0NUJ0"/>
<feature type="compositionally biased region" description="Polar residues" evidence="1">
    <location>
        <begin position="568"/>
        <end position="585"/>
    </location>
</feature>
<organism evidence="2 3">
    <name type="scientific">Microbotryum silenes-dioicae</name>
    <dbReference type="NCBI Taxonomy" id="796604"/>
    <lineage>
        <taxon>Eukaryota</taxon>
        <taxon>Fungi</taxon>
        <taxon>Dikarya</taxon>
        <taxon>Basidiomycota</taxon>
        <taxon>Pucciniomycotina</taxon>
        <taxon>Microbotryomycetes</taxon>
        <taxon>Microbotryales</taxon>
        <taxon>Microbotryaceae</taxon>
        <taxon>Microbotryum</taxon>
    </lineage>
</organism>
<evidence type="ECO:0000313" key="2">
    <source>
        <dbReference type="EMBL" id="SGY25823.1"/>
    </source>
</evidence>
<feature type="compositionally biased region" description="Low complexity" evidence="1">
    <location>
        <begin position="315"/>
        <end position="324"/>
    </location>
</feature>
<dbReference type="STRING" id="796604.A0A2X0NUJ0"/>
<feature type="region of interest" description="Disordered" evidence="1">
    <location>
        <begin position="1"/>
        <end position="59"/>
    </location>
</feature>
<evidence type="ECO:0000256" key="1">
    <source>
        <dbReference type="SAM" id="MobiDB-lite"/>
    </source>
</evidence>
<keyword evidence="3" id="KW-1185">Reference proteome</keyword>
<dbReference type="GO" id="GO:0005634">
    <property type="term" value="C:nucleus"/>
    <property type="evidence" value="ECO:0007669"/>
    <property type="project" value="TreeGrafter"/>
</dbReference>
<dbReference type="CDD" id="cd20558">
    <property type="entry name" value="CYCLIN_ScPCL7-like"/>
    <property type="match status" value="1"/>
</dbReference>